<dbReference type="GO" id="GO:0046578">
    <property type="term" value="P:regulation of Ras protein signal transduction"/>
    <property type="evidence" value="ECO:0007669"/>
    <property type="project" value="TreeGrafter"/>
</dbReference>
<dbReference type="InterPro" id="IPR035810">
    <property type="entry name" value="PEBP_euk"/>
</dbReference>
<evidence type="ECO:0000256" key="2">
    <source>
        <dbReference type="SAM" id="SignalP"/>
    </source>
</evidence>
<comment type="caution">
    <text evidence="3">The sequence shown here is derived from an EMBL/GenBank/DDBJ whole genome shotgun (WGS) entry which is preliminary data.</text>
</comment>
<dbReference type="Gene3D" id="3.90.280.10">
    <property type="entry name" value="PEBP-like"/>
    <property type="match status" value="1"/>
</dbReference>
<feature type="compositionally biased region" description="Basic and acidic residues" evidence="1">
    <location>
        <begin position="154"/>
        <end position="168"/>
    </location>
</feature>
<dbReference type="InterPro" id="IPR008914">
    <property type="entry name" value="PEBP"/>
</dbReference>
<organism evidence="3 4">
    <name type="scientific">Elsinoe australis</name>
    <dbReference type="NCBI Taxonomy" id="40998"/>
    <lineage>
        <taxon>Eukaryota</taxon>
        <taxon>Fungi</taxon>
        <taxon>Dikarya</taxon>
        <taxon>Ascomycota</taxon>
        <taxon>Pezizomycotina</taxon>
        <taxon>Dothideomycetes</taxon>
        <taxon>Dothideomycetidae</taxon>
        <taxon>Myriangiales</taxon>
        <taxon>Elsinoaceae</taxon>
        <taxon>Elsinoe</taxon>
    </lineage>
</organism>
<dbReference type="Pfam" id="PF01161">
    <property type="entry name" value="PBP"/>
    <property type="match status" value="1"/>
</dbReference>
<dbReference type="SUPFAM" id="SSF49777">
    <property type="entry name" value="PEBP-like"/>
    <property type="match status" value="1"/>
</dbReference>
<evidence type="ECO:0000313" key="4">
    <source>
        <dbReference type="Proteomes" id="UP000308133"/>
    </source>
</evidence>
<dbReference type="GO" id="GO:0030414">
    <property type="term" value="F:peptidase inhibitor activity"/>
    <property type="evidence" value="ECO:0007669"/>
    <property type="project" value="TreeGrafter"/>
</dbReference>
<feature type="region of interest" description="Disordered" evidence="1">
    <location>
        <begin position="139"/>
        <end position="176"/>
    </location>
</feature>
<name>A0A4U7AQZ3_9PEZI</name>
<evidence type="ECO:0008006" key="5">
    <source>
        <dbReference type="Google" id="ProtNLM"/>
    </source>
</evidence>
<dbReference type="InterPro" id="IPR036610">
    <property type="entry name" value="PEBP-like_sf"/>
</dbReference>
<evidence type="ECO:0000256" key="1">
    <source>
        <dbReference type="SAM" id="MobiDB-lite"/>
    </source>
</evidence>
<dbReference type="PANTHER" id="PTHR11362:SF148">
    <property type="entry name" value="CARBOXYPEPTIDASE Y INHIBITOR"/>
    <property type="match status" value="1"/>
</dbReference>
<feature type="chain" id="PRO_5020414706" description="Phosphatidylethanolamine-binding protein" evidence="2">
    <location>
        <begin position="17"/>
        <end position="246"/>
    </location>
</feature>
<dbReference type="GO" id="GO:0005543">
    <property type="term" value="F:phospholipid binding"/>
    <property type="evidence" value="ECO:0007669"/>
    <property type="project" value="TreeGrafter"/>
</dbReference>
<evidence type="ECO:0000313" key="3">
    <source>
        <dbReference type="EMBL" id="TKX20658.1"/>
    </source>
</evidence>
<reference evidence="3 4" key="1">
    <citation type="submission" date="2018-02" db="EMBL/GenBank/DDBJ databases">
        <title>Draft genome sequences of Elsinoe sp., causing black scab on jojoba.</title>
        <authorList>
            <person name="Stodart B."/>
            <person name="Jeffress S."/>
            <person name="Ash G."/>
            <person name="Arun Chinnappa K."/>
        </authorList>
    </citation>
    <scope>NUCLEOTIDE SEQUENCE [LARGE SCALE GENOMIC DNA]</scope>
    <source>
        <strain evidence="3 4">Hillstone_2</strain>
    </source>
</reference>
<dbReference type="AlphaFoldDB" id="A0A4U7AQZ3"/>
<dbReference type="CDD" id="cd00866">
    <property type="entry name" value="PEBP_euk"/>
    <property type="match status" value="1"/>
</dbReference>
<dbReference type="PANTHER" id="PTHR11362">
    <property type="entry name" value="PHOSPHATIDYLETHANOLAMINE-BINDING PROTEIN"/>
    <property type="match status" value="1"/>
</dbReference>
<sequence>MRSTFLILAAAALASALPKWREEQHPLHDGALTSFGDSGADEVIHELTLAEIIPTVISPFTPLLNISITWPHATASLGNTIKPKHLQTEPSVDLTPFSTTTSTVYSQVVLVLTDPDAKSRDNPIWAEFCHWIAYWPANSSSSSSSFSSTPSVTRDLDTKQAQDPKAKTDVLPYAPPSPPKKTWKHRYVFLALTPLNGTTERLNLTAPSGRQRWGNEEARTGVRKWAGQNGLGVVGGQFVYSKHKKQ</sequence>
<dbReference type="Proteomes" id="UP000308133">
    <property type="component" value="Unassembled WGS sequence"/>
</dbReference>
<dbReference type="GO" id="GO:0030162">
    <property type="term" value="P:regulation of proteolysis"/>
    <property type="evidence" value="ECO:0007669"/>
    <property type="project" value="TreeGrafter"/>
</dbReference>
<dbReference type="EMBL" id="PTQR01000086">
    <property type="protein sequence ID" value="TKX20658.1"/>
    <property type="molecule type" value="Genomic_DNA"/>
</dbReference>
<accession>A0A4U7AQZ3</accession>
<gene>
    <name evidence="3" type="ORF">C1H76_7044</name>
</gene>
<proteinExistence type="predicted"/>
<keyword evidence="2" id="KW-0732">Signal</keyword>
<feature type="signal peptide" evidence="2">
    <location>
        <begin position="1"/>
        <end position="16"/>
    </location>
</feature>
<feature type="compositionally biased region" description="Low complexity" evidence="1">
    <location>
        <begin position="139"/>
        <end position="148"/>
    </location>
</feature>
<protein>
    <recommendedName>
        <fullName evidence="5">Phosphatidylethanolamine-binding protein</fullName>
    </recommendedName>
</protein>